<evidence type="ECO:0000256" key="4">
    <source>
        <dbReference type="ARBA" id="ARBA00023027"/>
    </source>
</evidence>
<dbReference type="EC" id="1.3.1.76" evidence="2"/>
<accession>A0A212J0A6</accession>
<evidence type="ECO:0000256" key="2">
    <source>
        <dbReference type="ARBA" id="ARBA00012400"/>
    </source>
</evidence>
<dbReference type="AlphaFoldDB" id="A0A212J0A6"/>
<sequence length="235" mass="24960">MRAQLPPAPLYPIFISLSGIRCLVVGLGQVGQRKLSGLLACNPASVLVLDPAGPATESAPEAAELLRDPRVHFERRACETADLNGCGLVFAATGSAAENSRIAALCAVAGILCNSASNPDEGCFQVPAVARSTPLAAALSTGGASPALARRWKGELERWLEPRSRMATLMGRLRPLVLALGHDTGQNTGLFRKLAESPLQQWLEEHDHENCTRYLQAALPPALHANIAELLHDLP</sequence>
<keyword evidence="4" id="KW-0520">NAD</keyword>
<dbReference type="Gene3D" id="3.40.50.720">
    <property type="entry name" value="NAD(P)-binding Rossmann-like Domain"/>
    <property type="match status" value="1"/>
</dbReference>
<evidence type="ECO:0000256" key="1">
    <source>
        <dbReference type="ARBA" id="ARBA00005010"/>
    </source>
</evidence>
<dbReference type="UniPathway" id="UPA00262">
    <property type="reaction ID" value="UER00222"/>
</dbReference>
<dbReference type="PANTHER" id="PTHR35330">
    <property type="entry name" value="SIROHEME BIOSYNTHESIS PROTEIN MET8"/>
    <property type="match status" value="1"/>
</dbReference>
<dbReference type="Pfam" id="PF13241">
    <property type="entry name" value="NAD_binding_7"/>
    <property type="match status" value="1"/>
</dbReference>
<evidence type="ECO:0000313" key="7">
    <source>
        <dbReference type="EMBL" id="SBV92784.1"/>
    </source>
</evidence>
<dbReference type="InterPro" id="IPR036291">
    <property type="entry name" value="NAD(P)-bd_dom_sf"/>
</dbReference>
<dbReference type="InterPro" id="IPR028161">
    <property type="entry name" value="Met8-like"/>
</dbReference>
<dbReference type="NCBIfam" id="TIGR01470">
    <property type="entry name" value="cysG_Nterm"/>
    <property type="match status" value="1"/>
</dbReference>
<dbReference type="GO" id="GO:0019354">
    <property type="term" value="P:siroheme biosynthetic process"/>
    <property type="evidence" value="ECO:0007669"/>
    <property type="project" value="UniProtKB-UniPathway"/>
</dbReference>
<protein>
    <recommendedName>
        <fullName evidence="2">precorrin-2 dehydrogenase</fullName>
        <ecNumber evidence="2">1.3.1.76</ecNumber>
    </recommendedName>
</protein>
<name>A0A212J0A6_9BACT</name>
<gene>
    <name evidence="7" type="ORF">KM92DES2_10314</name>
</gene>
<evidence type="ECO:0000256" key="3">
    <source>
        <dbReference type="ARBA" id="ARBA00023002"/>
    </source>
</evidence>
<dbReference type="Gene3D" id="3.30.160.110">
    <property type="entry name" value="Siroheme synthase, domain 2"/>
    <property type="match status" value="1"/>
</dbReference>
<dbReference type="InterPro" id="IPR006367">
    <property type="entry name" value="Sirohaem_synthase_N"/>
</dbReference>
<dbReference type="SUPFAM" id="SSF75615">
    <property type="entry name" value="Siroheme synthase middle domains-like"/>
    <property type="match status" value="1"/>
</dbReference>
<dbReference type="EMBL" id="FLUP01000001">
    <property type="protein sequence ID" value="SBV92784.1"/>
    <property type="molecule type" value="Genomic_DNA"/>
</dbReference>
<dbReference type="GO" id="GO:0043115">
    <property type="term" value="F:precorrin-2 dehydrogenase activity"/>
    <property type="evidence" value="ECO:0007669"/>
    <property type="project" value="UniProtKB-EC"/>
</dbReference>
<keyword evidence="3" id="KW-0560">Oxidoreductase</keyword>
<comment type="pathway">
    <text evidence="1">Porphyrin-containing compound metabolism; siroheme biosynthesis; sirohydrochlorin from precorrin-2: step 1/1.</text>
</comment>
<proteinExistence type="predicted"/>
<dbReference type="GO" id="GO:0004325">
    <property type="term" value="F:ferrochelatase activity"/>
    <property type="evidence" value="ECO:0007669"/>
    <property type="project" value="InterPro"/>
</dbReference>
<keyword evidence="5" id="KW-0627">Porphyrin biosynthesis</keyword>
<organism evidence="7">
    <name type="scientific">uncultured Desulfovibrio sp</name>
    <dbReference type="NCBI Taxonomy" id="167968"/>
    <lineage>
        <taxon>Bacteria</taxon>
        <taxon>Pseudomonadati</taxon>
        <taxon>Thermodesulfobacteriota</taxon>
        <taxon>Desulfovibrionia</taxon>
        <taxon>Desulfovibrionales</taxon>
        <taxon>Desulfovibrionaceae</taxon>
        <taxon>Desulfovibrio</taxon>
        <taxon>environmental samples</taxon>
    </lineage>
</organism>
<evidence type="ECO:0000256" key="6">
    <source>
        <dbReference type="ARBA" id="ARBA00047561"/>
    </source>
</evidence>
<evidence type="ECO:0000256" key="5">
    <source>
        <dbReference type="ARBA" id="ARBA00023244"/>
    </source>
</evidence>
<dbReference type="RefSeq" id="WP_227117555.1">
    <property type="nucleotide sequence ID" value="NZ_LT598928.1"/>
</dbReference>
<dbReference type="SUPFAM" id="SSF51735">
    <property type="entry name" value="NAD(P)-binding Rossmann-fold domains"/>
    <property type="match status" value="1"/>
</dbReference>
<reference evidence="7" key="1">
    <citation type="submission" date="2016-04" db="EMBL/GenBank/DDBJ databases">
        <authorList>
            <person name="Evans L.H."/>
            <person name="Alamgir A."/>
            <person name="Owens N."/>
            <person name="Weber N.D."/>
            <person name="Virtaneva K."/>
            <person name="Barbian K."/>
            <person name="Babar A."/>
            <person name="Rosenke K."/>
        </authorList>
    </citation>
    <scope>NUCLEOTIDE SEQUENCE</scope>
    <source>
        <strain evidence="7">92-2</strain>
    </source>
</reference>
<dbReference type="PANTHER" id="PTHR35330:SF1">
    <property type="entry name" value="SIROHEME BIOSYNTHESIS PROTEIN MET8"/>
    <property type="match status" value="1"/>
</dbReference>
<comment type="catalytic activity">
    <reaction evidence="6">
        <text>precorrin-2 + NAD(+) = sirohydrochlorin + NADH + 2 H(+)</text>
        <dbReference type="Rhea" id="RHEA:15613"/>
        <dbReference type="ChEBI" id="CHEBI:15378"/>
        <dbReference type="ChEBI" id="CHEBI:57540"/>
        <dbReference type="ChEBI" id="CHEBI:57945"/>
        <dbReference type="ChEBI" id="CHEBI:58351"/>
        <dbReference type="ChEBI" id="CHEBI:58827"/>
        <dbReference type="EC" id="1.3.1.76"/>
    </reaction>
</comment>